<keyword evidence="1" id="KW-0812">Transmembrane</keyword>
<comment type="caution">
    <text evidence="2">The sequence shown here is derived from an EMBL/GenBank/DDBJ whole genome shotgun (WGS) entry which is preliminary data.</text>
</comment>
<keyword evidence="3" id="KW-1185">Reference proteome</keyword>
<keyword evidence="1" id="KW-1133">Transmembrane helix</keyword>
<evidence type="ECO:0000256" key="1">
    <source>
        <dbReference type="SAM" id="Phobius"/>
    </source>
</evidence>
<protein>
    <submittedName>
        <fullName evidence="2">Uncharacterized protein</fullName>
    </submittedName>
</protein>
<feature type="transmembrane region" description="Helical" evidence="1">
    <location>
        <begin position="258"/>
        <end position="285"/>
    </location>
</feature>
<dbReference type="EMBL" id="CAVNYO010000144">
    <property type="protein sequence ID" value="CAK5269271.1"/>
    <property type="molecule type" value="Genomic_DNA"/>
</dbReference>
<accession>A0AAD2H4V4</accession>
<dbReference type="AlphaFoldDB" id="A0AAD2H4V4"/>
<gene>
    <name evidence="2" type="ORF">MYCIT1_LOCUS12866</name>
</gene>
<evidence type="ECO:0000313" key="3">
    <source>
        <dbReference type="Proteomes" id="UP001295794"/>
    </source>
</evidence>
<reference evidence="2" key="1">
    <citation type="submission" date="2023-11" db="EMBL/GenBank/DDBJ databases">
        <authorList>
            <person name="De Vega J J."/>
            <person name="De Vega J J."/>
        </authorList>
    </citation>
    <scope>NUCLEOTIDE SEQUENCE</scope>
</reference>
<feature type="transmembrane region" description="Helical" evidence="1">
    <location>
        <begin position="35"/>
        <end position="59"/>
    </location>
</feature>
<organism evidence="2 3">
    <name type="scientific">Mycena citricolor</name>
    <dbReference type="NCBI Taxonomy" id="2018698"/>
    <lineage>
        <taxon>Eukaryota</taxon>
        <taxon>Fungi</taxon>
        <taxon>Dikarya</taxon>
        <taxon>Basidiomycota</taxon>
        <taxon>Agaricomycotina</taxon>
        <taxon>Agaricomycetes</taxon>
        <taxon>Agaricomycetidae</taxon>
        <taxon>Agaricales</taxon>
        <taxon>Marasmiineae</taxon>
        <taxon>Mycenaceae</taxon>
        <taxon>Mycena</taxon>
    </lineage>
</organism>
<name>A0AAD2H4V4_9AGAR</name>
<proteinExistence type="predicted"/>
<evidence type="ECO:0000313" key="2">
    <source>
        <dbReference type="EMBL" id="CAK5269271.1"/>
    </source>
</evidence>
<sequence length="342" mass="39148">MESYCRINTAARAAPTAPSPKLLSPFQMQVHTVRLVALFVNAILYGILVTTFDPCLNSFAWISRRERPHRGIGRRKEIKLPILLASISMFLIATFSTALSLRNVLDAFISWISPGRAGRWSSIGAMTSAARRIECWQWRTRLRSHGVMRCLYVADSSEPSRLILFLQIYRCYVLYDRKFRKVLVPFISYLTLVGQKYFLQVDEGKLLISRGQLRLRSAPISKLSRSDVFLYLIVRRLIQMDHDSARPLANAGLLRPHFLTRVAQIFFETGLIYTLSVVVSFILYLSRSSLEYVASLGIIQIIVRDQVGQRKPQQSEMNHTAYYLQSAPDLDETLPIKLVFEP</sequence>
<dbReference type="Proteomes" id="UP001295794">
    <property type="component" value="Unassembled WGS sequence"/>
</dbReference>
<keyword evidence="1" id="KW-0472">Membrane</keyword>
<feature type="transmembrane region" description="Helical" evidence="1">
    <location>
        <begin position="80"/>
        <end position="101"/>
    </location>
</feature>